<name>A0A183LDM6_9TREM</name>
<dbReference type="STRING" id="48269.A0A183LDM6"/>
<reference evidence="2 3" key="1">
    <citation type="submission" date="2018-11" db="EMBL/GenBank/DDBJ databases">
        <authorList>
            <consortium name="Pathogen Informatics"/>
        </authorList>
    </citation>
    <scope>NUCLEOTIDE SEQUENCE [LARGE SCALE GENOMIC DNA]</scope>
    <source>
        <strain evidence="2 3">Zambia</strain>
    </source>
</reference>
<dbReference type="PROSITE" id="PS52032">
    <property type="entry name" value="MARR_BRCT_CHROMO"/>
    <property type="match status" value="1"/>
</dbReference>
<dbReference type="InterPro" id="IPR049898">
    <property type="entry name" value="MARR_BRCT_CHROMO"/>
</dbReference>
<gene>
    <name evidence="2" type="ORF">SMRZ_LOCUS1901</name>
</gene>
<accession>A0A183LDM6</accession>
<dbReference type="EMBL" id="UZAI01000460">
    <property type="protein sequence ID" value="VDO53258.1"/>
    <property type="molecule type" value="Genomic_DNA"/>
</dbReference>
<dbReference type="Pfam" id="PF16496">
    <property type="entry name" value="SWIRM-assoc_2"/>
    <property type="match status" value="1"/>
</dbReference>
<proteinExistence type="predicted"/>
<sequence length="232" mass="27553">MGLTRAKDGNPSTRFYENPEIIATFDPVRIWLTRNHKKYTQTEPPTNKSLATLCFQLLQFQETNFTRIFLFFETIISLFQKQTLNSKLRESAKRLNISVVESPSEATHILHQPPLNWPGDSRDDFLVQRFRVLFHEGRGVLLHWLYSPASYTTWYTGLQSEWSSDTETSYLENENQWDVDARWLLYSDEMYEWMVEEDFLVPTSSVKPRPTYSRKLLMIDHFYFVIIILTNF</sequence>
<feature type="domain" description="Chromo" evidence="1">
    <location>
        <begin position="1"/>
        <end position="217"/>
    </location>
</feature>
<evidence type="ECO:0000259" key="1">
    <source>
        <dbReference type="PROSITE" id="PS52032"/>
    </source>
</evidence>
<dbReference type="InterPro" id="IPR032450">
    <property type="entry name" value="SMARCC_N"/>
</dbReference>
<protein>
    <recommendedName>
        <fullName evidence="1">Chromo domain-containing protein</fullName>
    </recommendedName>
</protein>
<organism evidence="2 3">
    <name type="scientific">Schistosoma margrebowiei</name>
    <dbReference type="NCBI Taxonomy" id="48269"/>
    <lineage>
        <taxon>Eukaryota</taxon>
        <taxon>Metazoa</taxon>
        <taxon>Spiralia</taxon>
        <taxon>Lophotrochozoa</taxon>
        <taxon>Platyhelminthes</taxon>
        <taxon>Trematoda</taxon>
        <taxon>Digenea</taxon>
        <taxon>Strigeidida</taxon>
        <taxon>Schistosomatoidea</taxon>
        <taxon>Schistosomatidae</taxon>
        <taxon>Schistosoma</taxon>
    </lineage>
</organism>
<evidence type="ECO:0000313" key="3">
    <source>
        <dbReference type="Proteomes" id="UP000277204"/>
    </source>
</evidence>
<keyword evidence="3" id="KW-1185">Reference proteome</keyword>
<evidence type="ECO:0000313" key="2">
    <source>
        <dbReference type="EMBL" id="VDO53258.1"/>
    </source>
</evidence>
<dbReference type="Proteomes" id="UP000277204">
    <property type="component" value="Unassembled WGS sequence"/>
</dbReference>
<dbReference type="AlphaFoldDB" id="A0A183LDM6"/>